<name>A0A8J6YMK0_9PROT</name>
<organism evidence="1 2">
    <name type="scientific">Phaeovibrio sulfidiphilus</name>
    <dbReference type="NCBI Taxonomy" id="1220600"/>
    <lineage>
        <taxon>Bacteria</taxon>
        <taxon>Pseudomonadati</taxon>
        <taxon>Pseudomonadota</taxon>
        <taxon>Alphaproteobacteria</taxon>
        <taxon>Rhodospirillales</taxon>
        <taxon>Rhodospirillaceae</taxon>
        <taxon>Phaeovibrio</taxon>
    </lineage>
</organism>
<dbReference type="NCBIfam" id="TIGR03054">
    <property type="entry name" value="photo_alph_chp1"/>
    <property type="match status" value="1"/>
</dbReference>
<dbReference type="Proteomes" id="UP000631034">
    <property type="component" value="Unassembled WGS sequence"/>
</dbReference>
<dbReference type="InterPro" id="IPR017495">
    <property type="entry name" value="PuhC"/>
</dbReference>
<keyword evidence="2" id="KW-1185">Reference proteome</keyword>
<evidence type="ECO:0000313" key="1">
    <source>
        <dbReference type="EMBL" id="MBE1236056.1"/>
    </source>
</evidence>
<protein>
    <recommendedName>
        <fullName evidence="3">Photosynthetic complex assembly protein</fullName>
    </recommendedName>
</protein>
<proteinExistence type="predicted"/>
<reference evidence="1" key="1">
    <citation type="submission" date="2020-10" db="EMBL/GenBank/DDBJ databases">
        <title>Genome sequence of the unusual species of purple photosynthetic bacteria, Phaeovibrio sulfidiphilus DSM 23193, type strain.</title>
        <authorList>
            <person name="Kyndt J.A."/>
            <person name="Meyer T.E."/>
        </authorList>
    </citation>
    <scope>NUCLEOTIDE SEQUENCE</scope>
    <source>
        <strain evidence="1">DSM 23193</strain>
    </source>
</reference>
<evidence type="ECO:0008006" key="3">
    <source>
        <dbReference type="Google" id="ProtNLM"/>
    </source>
</evidence>
<gene>
    <name evidence="1" type="ORF">IHV25_00075</name>
</gene>
<evidence type="ECO:0000313" key="2">
    <source>
        <dbReference type="Proteomes" id="UP000631034"/>
    </source>
</evidence>
<sequence length="163" mass="17639">MDRSRRRPPFPPVAVWVIAVVVIAALALAIGARLTGYDPAAEYDSPVADFVDVYILSLENEALGIALERDGPLLLTIEPGNTGFLTGMTTSHRRTRRMNDVPLDAPYRFQMTEDHRLMVVDPGTPLKLEAAAFGPATAGQLLRIYEAARSARDAQATPAGGRP</sequence>
<dbReference type="AlphaFoldDB" id="A0A8J6YMK0"/>
<accession>A0A8J6YMK0</accession>
<comment type="caution">
    <text evidence="1">The sequence shown here is derived from an EMBL/GenBank/DDBJ whole genome shotgun (WGS) entry which is preliminary data.</text>
</comment>
<dbReference type="EMBL" id="JACZHT010000001">
    <property type="protein sequence ID" value="MBE1236056.1"/>
    <property type="molecule type" value="Genomic_DNA"/>
</dbReference>
<dbReference type="RefSeq" id="WP_192532945.1">
    <property type="nucleotide sequence ID" value="NZ_JACZHT010000001.1"/>
</dbReference>